<proteinExistence type="predicted"/>
<gene>
    <name evidence="2" type="ORF">JI739_20945</name>
</gene>
<dbReference type="AlphaFoldDB" id="A0A936ZUI3"/>
<accession>A0A936ZUI3</accession>
<feature type="compositionally biased region" description="Basic and acidic residues" evidence="1">
    <location>
        <begin position="40"/>
        <end position="50"/>
    </location>
</feature>
<dbReference type="RefSeq" id="WP_201685959.1">
    <property type="nucleotide sequence ID" value="NZ_JAEQNA010000010.1"/>
</dbReference>
<reference evidence="2" key="1">
    <citation type="submission" date="2021-01" db="EMBL/GenBank/DDBJ databases">
        <title>Ramlibacter sp. strain AW1 16S ribosomal RNA gene Genome sequencing and assembly.</title>
        <authorList>
            <person name="Kang M."/>
        </authorList>
    </citation>
    <scope>NUCLEOTIDE SEQUENCE</scope>
    <source>
        <strain evidence="2">AW1</strain>
    </source>
</reference>
<comment type="caution">
    <text evidence="2">The sequence shown here is derived from an EMBL/GenBank/DDBJ whole genome shotgun (WGS) entry which is preliminary data.</text>
</comment>
<sequence length="73" mass="8144">MSDAHVCNPFDYLIDPQAVLELARRPGRLQRLVSHVYRPLERPSQRRADRFTGATSGGPSTDPTPAGRRRGDT</sequence>
<evidence type="ECO:0000313" key="3">
    <source>
        <dbReference type="Proteomes" id="UP000613011"/>
    </source>
</evidence>
<evidence type="ECO:0000313" key="2">
    <source>
        <dbReference type="EMBL" id="MBL0422816.1"/>
    </source>
</evidence>
<keyword evidence="3" id="KW-1185">Reference proteome</keyword>
<dbReference type="EMBL" id="JAEQNA010000010">
    <property type="protein sequence ID" value="MBL0422816.1"/>
    <property type="molecule type" value="Genomic_DNA"/>
</dbReference>
<feature type="region of interest" description="Disordered" evidence="1">
    <location>
        <begin position="40"/>
        <end position="73"/>
    </location>
</feature>
<organism evidence="2 3">
    <name type="scientific">Ramlibacter aurantiacus</name>
    <dbReference type="NCBI Taxonomy" id="2801330"/>
    <lineage>
        <taxon>Bacteria</taxon>
        <taxon>Pseudomonadati</taxon>
        <taxon>Pseudomonadota</taxon>
        <taxon>Betaproteobacteria</taxon>
        <taxon>Burkholderiales</taxon>
        <taxon>Comamonadaceae</taxon>
        <taxon>Ramlibacter</taxon>
    </lineage>
</organism>
<name>A0A936ZUI3_9BURK</name>
<evidence type="ECO:0000256" key="1">
    <source>
        <dbReference type="SAM" id="MobiDB-lite"/>
    </source>
</evidence>
<dbReference type="Proteomes" id="UP000613011">
    <property type="component" value="Unassembled WGS sequence"/>
</dbReference>
<feature type="compositionally biased region" description="Polar residues" evidence="1">
    <location>
        <begin position="53"/>
        <end position="63"/>
    </location>
</feature>
<protein>
    <submittedName>
        <fullName evidence="2">Uncharacterized protein</fullName>
    </submittedName>
</protein>